<dbReference type="PROSITE" id="PS51293">
    <property type="entry name" value="SANT"/>
    <property type="match status" value="1"/>
</dbReference>
<dbReference type="InterPro" id="IPR017884">
    <property type="entry name" value="SANT_dom"/>
</dbReference>
<feature type="region of interest" description="Disordered" evidence="1">
    <location>
        <begin position="626"/>
        <end position="663"/>
    </location>
</feature>
<dbReference type="GO" id="GO:0000182">
    <property type="term" value="F:rDNA binding"/>
    <property type="evidence" value="ECO:0007669"/>
    <property type="project" value="TreeGrafter"/>
</dbReference>
<dbReference type="PANTHER" id="PTHR28079:SF1">
    <property type="entry name" value="RNA POLYMERASE I-SPECIFIC TRANSCRIPTION INITIATION FACTOR RRN5"/>
    <property type="match status" value="1"/>
</dbReference>
<feature type="compositionally biased region" description="Polar residues" evidence="1">
    <location>
        <begin position="1"/>
        <end position="29"/>
    </location>
</feature>
<dbReference type="GO" id="GO:0006361">
    <property type="term" value="P:transcription initiation at RNA polymerase I promoter"/>
    <property type="evidence" value="ECO:0007669"/>
    <property type="project" value="TreeGrafter"/>
</dbReference>
<dbReference type="GO" id="GO:0000500">
    <property type="term" value="C:RNA polymerase I upstream activating factor complex"/>
    <property type="evidence" value="ECO:0007669"/>
    <property type="project" value="InterPro"/>
</dbReference>
<feature type="region of interest" description="Disordered" evidence="1">
    <location>
        <begin position="1"/>
        <end position="47"/>
    </location>
</feature>
<feature type="compositionally biased region" description="Basic and acidic residues" evidence="1">
    <location>
        <begin position="647"/>
        <end position="663"/>
    </location>
</feature>
<comment type="caution">
    <text evidence="3">The sequence shown here is derived from an EMBL/GenBank/DDBJ whole genome shotgun (WGS) entry which is preliminary data.</text>
</comment>
<evidence type="ECO:0000259" key="2">
    <source>
        <dbReference type="PROSITE" id="PS51293"/>
    </source>
</evidence>
<dbReference type="Gene3D" id="1.10.10.60">
    <property type="entry name" value="Homeodomain-like"/>
    <property type="match status" value="1"/>
</dbReference>
<dbReference type="SUPFAM" id="SSF46689">
    <property type="entry name" value="Homeodomain-like"/>
    <property type="match status" value="1"/>
</dbReference>
<feature type="region of interest" description="Disordered" evidence="1">
    <location>
        <begin position="403"/>
        <end position="511"/>
    </location>
</feature>
<evidence type="ECO:0000313" key="4">
    <source>
        <dbReference type="Proteomes" id="UP000700596"/>
    </source>
</evidence>
<dbReference type="InterPro" id="IPR009057">
    <property type="entry name" value="Homeodomain-like_sf"/>
</dbReference>
<sequence length="663" mass="74843">MASSESDYTPNRDQSESSLEIQFRTNSRRASYIPSSPRKRGRSIQSKSPEHILVRKYHLEGHYNDDYRKLFNHDVSSAAERFEGDISLRPHKLQIGASKWSSKEKMLFFAALERLGRDNTYDLARAVGTKTIPEVKEFLNILEDASKERDTGGSKLTLRDVPAAIEVGEECAQRLDLAGDALAWYQEKFEAKQEQERFGKYWLITPEIAEQVGEVLHPSRQSSHSSMPPATEEDPVKQSSNLADITSPAILQAIPEAKLLDVSMFLELSSSVFMNSAPDIPRSPPHWESLLSPLASKPSIYRTALMDFHTLVISLTQRLTQASIIQATSRLRSQGWRSTKGVKPFVRRRDVLTAIDMLRLQRNGKSRWKGVARRCHLRVLVGRRAEPKEVSWDDVEAMMNPTEQESAASGAEGTGSDSGEESTDFKRRAIRGGTPRPHFQIQSENDTTDEYSEESSNEQDTEFDAPLSPSREQRLSSKTPSKSPEQQLQTVEEFDQEASRQEESRLWEIIGDIPATNRSTACDVENDAEGSDIKLEPSDWRGWTTYRAEWETLKTPVPAATFKANEKSPSPNPILHSHMENSLEFGIDTDGDEDSPRRSKRQKRPTGAEIQIQNVHSYALAQASYLDPGSGISEDDAKFPTQSIEYDNLHMSDHRYSSDYDME</sequence>
<dbReference type="PANTHER" id="PTHR28079">
    <property type="entry name" value="RNA POLYMERASE I-SPECIFIC TRANSCRIPTION INITIATION FACTOR RRN5"/>
    <property type="match status" value="1"/>
</dbReference>
<organism evidence="3 4">
    <name type="scientific">Dendryphion nanum</name>
    <dbReference type="NCBI Taxonomy" id="256645"/>
    <lineage>
        <taxon>Eukaryota</taxon>
        <taxon>Fungi</taxon>
        <taxon>Dikarya</taxon>
        <taxon>Ascomycota</taxon>
        <taxon>Pezizomycotina</taxon>
        <taxon>Dothideomycetes</taxon>
        <taxon>Pleosporomycetidae</taxon>
        <taxon>Pleosporales</taxon>
        <taxon>Torulaceae</taxon>
        <taxon>Dendryphion</taxon>
    </lineage>
</organism>
<name>A0A9P9IPW0_9PLEO</name>
<dbReference type="OrthoDB" id="2240312at2759"/>
<feature type="region of interest" description="Disordered" evidence="1">
    <location>
        <begin position="558"/>
        <end position="610"/>
    </location>
</feature>
<evidence type="ECO:0000256" key="1">
    <source>
        <dbReference type="SAM" id="MobiDB-lite"/>
    </source>
</evidence>
<feature type="compositionally biased region" description="Basic and acidic residues" evidence="1">
    <location>
        <begin position="497"/>
        <end position="506"/>
    </location>
</feature>
<dbReference type="InterPro" id="IPR039601">
    <property type="entry name" value="Rrn5"/>
</dbReference>
<dbReference type="AlphaFoldDB" id="A0A9P9IPW0"/>
<feature type="compositionally biased region" description="Polar residues" evidence="1">
    <location>
        <begin position="219"/>
        <end position="228"/>
    </location>
</feature>
<feature type="compositionally biased region" description="Acidic residues" evidence="1">
    <location>
        <begin position="446"/>
        <end position="463"/>
    </location>
</feature>
<keyword evidence="4" id="KW-1185">Reference proteome</keyword>
<dbReference type="GO" id="GO:0042790">
    <property type="term" value="P:nucleolar large rRNA transcription by RNA polymerase I"/>
    <property type="evidence" value="ECO:0007669"/>
    <property type="project" value="InterPro"/>
</dbReference>
<feature type="compositionally biased region" description="Polar residues" evidence="1">
    <location>
        <begin position="476"/>
        <end position="490"/>
    </location>
</feature>
<proteinExistence type="predicted"/>
<gene>
    <name evidence="3" type="ORF">B0J11DRAFT_275969</name>
</gene>
<dbReference type="Proteomes" id="UP000700596">
    <property type="component" value="Unassembled WGS sequence"/>
</dbReference>
<feature type="region of interest" description="Disordered" evidence="1">
    <location>
        <begin position="216"/>
        <end position="241"/>
    </location>
</feature>
<dbReference type="GO" id="GO:0001181">
    <property type="term" value="F:RNA polymerase I general transcription initiation factor activity"/>
    <property type="evidence" value="ECO:0007669"/>
    <property type="project" value="TreeGrafter"/>
</dbReference>
<feature type="domain" description="SANT" evidence="2">
    <location>
        <begin position="95"/>
        <end position="147"/>
    </location>
</feature>
<reference evidence="3" key="1">
    <citation type="journal article" date="2021" name="Nat. Commun.">
        <title>Genetic determinants of endophytism in the Arabidopsis root mycobiome.</title>
        <authorList>
            <person name="Mesny F."/>
            <person name="Miyauchi S."/>
            <person name="Thiergart T."/>
            <person name="Pickel B."/>
            <person name="Atanasova L."/>
            <person name="Karlsson M."/>
            <person name="Huettel B."/>
            <person name="Barry K.W."/>
            <person name="Haridas S."/>
            <person name="Chen C."/>
            <person name="Bauer D."/>
            <person name="Andreopoulos W."/>
            <person name="Pangilinan J."/>
            <person name="LaButti K."/>
            <person name="Riley R."/>
            <person name="Lipzen A."/>
            <person name="Clum A."/>
            <person name="Drula E."/>
            <person name="Henrissat B."/>
            <person name="Kohler A."/>
            <person name="Grigoriev I.V."/>
            <person name="Martin F.M."/>
            <person name="Hacquard S."/>
        </authorList>
    </citation>
    <scope>NUCLEOTIDE SEQUENCE</scope>
    <source>
        <strain evidence="3">MPI-CAGE-CH-0243</strain>
    </source>
</reference>
<evidence type="ECO:0000313" key="3">
    <source>
        <dbReference type="EMBL" id="KAH7128657.1"/>
    </source>
</evidence>
<feature type="region of interest" description="Disordered" evidence="1">
    <location>
        <begin position="518"/>
        <end position="537"/>
    </location>
</feature>
<accession>A0A9P9IPW0</accession>
<protein>
    <recommendedName>
        <fullName evidence="2">SANT domain-containing protein</fullName>
    </recommendedName>
</protein>
<dbReference type="EMBL" id="JAGMWT010000005">
    <property type="protein sequence ID" value="KAH7128657.1"/>
    <property type="molecule type" value="Genomic_DNA"/>
</dbReference>